<dbReference type="AlphaFoldDB" id="A0A061R2I5"/>
<gene>
    <name evidence="7" type="primary">ZNHIT1</name>
    <name evidence="8" type="ORF">TSPGSL018_12499</name>
    <name evidence="7" type="ORF">TSPGSL018_14348</name>
</gene>
<reference evidence="7" key="1">
    <citation type="submission" date="2014-05" db="EMBL/GenBank/DDBJ databases">
        <title>The transcriptome of the halophilic microalga Tetraselmis sp. GSL018 isolated from the Great Salt Lake, Utah.</title>
        <authorList>
            <person name="Jinkerson R.E."/>
            <person name="D'Adamo S."/>
            <person name="Posewitz M.C."/>
        </authorList>
    </citation>
    <scope>NUCLEOTIDE SEQUENCE</scope>
    <source>
        <strain evidence="7">GSL018</strain>
    </source>
</reference>
<accession>A0A061R2I5</accession>
<protein>
    <submittedName>
        <fullName evidence="7">Zinc finger HIT domain-containing protein 1</fullName>
    </submittedName>
</protein>
<dbReference type="Gene3D" id="3.30.60.190">
    <property type="match status" value="1"/>
</dbReference>
<evidence type="ECO:0000256" key="3">
    <source>
        <dbReference type="ARBA" id="ARBA00022833"/>
    </source>
</evidence>
<dbReference type="PANTHER" id="PTHR13093">
    <property type="entry name" value="ZINC FINGER HIT DOMAIN CONTAINING PROTEIN 1"/>
    <property type="match status" value="1"/>
</dbReference>
<organism evidence="7">
    <name type="scientific">Tetraselmis sp. GSL018</name>
    <dbReference type="NCBI Taxonomy" id="582737"/>
    <lineage>
        <taxon>Eukaryota</taxon>
        <taxon>Viridiplantae</taxon>
        <taxon>Chlorophyta</taxon>
        <taxon>core chlorophytes</taxon>
        <taxon>Chlorodendrophyceae</taxon>
        <taxon>Chlorodendrales</taxon>
        <taxon>Chlorodendraceae</taxon>
        <taxon>Tetraselmis</taxon>
    </lineage>
</organism>
<evidence type="ECO:0000256" key="2">
    <source>
        <dbReference type="ARBA" id="ARBA00022771"/>
    </source>
</evidence>
<dbReference type="GO" id="GO:0008270">
    <property type="term" value="F:zinc ion binding"/>
    <property type="evidence" value="ECO:0007669"/>
    <property type="project" value="UniProtKB-UniRule"/>
</dbReference>
<proteinExistence type="predicted"/>
<evidence type="ECO:0000313" key="8">
    <source>
        <dbReference type="EMBL" id="JAC79527.1"/>
    </source>
</evidence>
<dbReference type="CDD" id="cd21437">
    <property type="entry name" value="zf-HIT_ZNHIT1_like"/>
    <property type="match status" value="1"/>
</dbReference>
<dbReference type="EMBL" id="GBEZ01005825">
    <property type="protein sequence ID" value="JAC79527.1"/>
    <property type="molecule type" value="Transcribed_RNA"/>
</dbReference>
<feature type="domain" description="HIT-type" evidence="6">
    <location>
        <begin position="125"/>
        <end position="157"/>
    </location>
</feature>
<feature type="compositionally biased region" description="Basic residues" evidence="5">
    <location>
        <begin position="70"/>
        <end position="87"/>
    </location>
</feature>
<sequence length="162" mass="17964">MAEAARKSSRARKVSKTMQHVGTEDKKQAAQARLDALERDNAAEESAFAMDSDDEEFVMEDSSDEEAMSRKRKGKGKGSQRRTRKRREQPTSFAVLLEEADLGAGPNYLTAAAGPPASFSGRKFCGVCGFTSPYTCPRCGSRYCSRKCMTIHQETRCLKFTM</sequence>
<name>A0A061R2I5_9CHLO</name>
<evidence type="ECO:0000256" key="1">
    <source>
        <dbReference type="ARBA" id="ARBA00022723"/>
    </source>
</evidence>
<evidence type="ECO:0000259" key="6">
    <source>
        <dbReference type="PROSITE" id="PS51083"/>
    </source>
</evidence>
<dbReference type="GO" id="GO:0006338">
    <property type="term" value="P:chromatin remodeling"/>
    <property type="evidence" value="ECO:0007669"/>
    <property type="project" value="InterPro"/>
</dbReference>
<dbReference type="Pfam" id="PF04438">
    <property type="entry name" value="zf-HIT"/>
    <property type="match status" value="1"/>
</dbReference>
<feature type="region of interest" description="Disordered" evidence="5">
    <location>
        <begin position="1"/>
        <end position="92"/>
    </location>
</feature>
<keyword evidence="3" id="KW-0862">Zinc</keyword>
<dbReference type="SUPFAM" id="SSF144232">
    <property type="entry name" value="HIT/MYND zinc finger-like"/>
    <property type="match status" value="1"/>
</dbReference>
<dbReference type="GO" id="GO:0005634">
    <property type="term" value="C:nucleus"/>
    <property type="evidence" value="ECO:0007669"/>
    <property type="project" value="UniProtKB-ARBA"/>
</dbReference>
<evidence type="ECO:0000313" key="7">
    <source>
        <dbReference type="EMBL" id="JAC66163.1"/>
    </source>
</evidence>
<dbReference type="InterPro" id="IPR039723">
    <property type="entry name" value="Vps71/ZNHIT1"/>
</dbReference>
<feature type="compositionally biased region" description="Acidic residues" evidence="5">
    <location>
        <begin position="51"/>
        <end position="66"/>
    </location>
</feature>
<evidence type="ECO:0000256" key="4">
    <source>
        <dbReference type="PROSITE-ProRule" id="PRU00453"/>
    </source>
</evidence>
<keyword evidence="2 4" id="KW-0863">Zinc-finger</keyword>
<dbReference type="EMBL" id="GBEZ01020517">
    <property type="protein sequence ID" value="JAC66163.1"/>
    <property type="molecule type" value="Transcribed_RNA"/>
</dbReference>
<keyword evidence="1" id="KW-0479">Metal-binding</keyword>
<dbReference type="PROSITE" id="PS51083">
    <property type="entry name" value="ZF_HIT"/>
    <property type="match status" value="1"/>
</dbReference>
<evidence type="ECO:0000256" key="5">
    <source>
        <dbReference type="SAM" id="MobiDB-lite"/>
    </source>
</evidence>
<dbReference type="InterPro" id="IPR007529">
    <property type="entry name" value="Znf_HIT"/>
</dbReference>